<reference evidence="2 3" key="1">
    <citation type="submission" date="2019-03" db="EMBL/GenBank/DDBJ databases">
        <title>Genomic Encyclopedia of Type Strains, Phase IV (KMG-IV): sequencing the most valuable type-strain genomes for metagenomic binning, comparative biology and taxonomic classification.</title>
        <authorList>
            <person name="Goeker M."/>
        </authorList>
    </citation>
    <scope>NUCLEOTIDE SEQUENCE [LARGE SCALE GENOMIC DNA]</scope>
    <source>
        <strain evidence="2 3">DSM 13328</strain>
    </source>
</reference>
<evidence type="ECO:0000313" key="3">
    <source>
        <dbReference type="Proteomes" id="UP000294855"/>
    </source>
</evidence>
<evidence type="ECO:0000256" key="1">
    <source>
        <dbReference type="SAM" id="MobiDB-lite"/>
    </source>
</evidence>
<dbReference type="EMBL" id="SNYS01000005">
    <property type="protein sequence ID" value="TDQ71100.1"/>
    <property type="molecule type" value="Genomic_DNA"/>
</dbReference>
<dbReference type="AlphaFoldDB" id="A0A484F5Q0"/>
<keyword evidence="3" id="KW-1185">Reference proteome</keyword>
<accession>A0A484F5Q0</accession>
<protein>
    <submittedName>
        <fullName evidence="2">Uncharacterized protein</fullName>
    </submittedName>
</protein>
<proteinExistence type="predicted"/>
<dbReference type="RefSeq" id="WP_133516681.1">
    <property type="nucleotide sequence ID" value="NZ_JAHDUW010000001.1"/>
</dbReference>
<name>A0A484F5Q0_9EURY</name>
<feature type="region of interest" description="Disordered" evidence="1">
    <location>
        <begin position="37"/>
        <end position="59"/>
    </location>
</feature>
<sequence length="112" mass="13057">MTFVGKNSKSIIRVVVVLMLATGLCFSSTATAREINDGTNESEYESEYIQTNRENEENQDDEYEITNYYTQNVYFTEDEQRYVVVYPDNSYVSLTRNENAENKSKKEVCQFL</sequence>
<evidence type="ECO:0000313" key="2">
    <source>
        <dbReference type="EMBL" id="TDQ71100.1"/>
    </source>
</evidence>
<dbReference type="Proteomes" id="UP000294855">
    <property type="component" value="Unassembled WGS sequence"/>
</dbReference>
<organism evidence="2 3">
    <name type="scientific">Methanimicrococcus blatticola</name>
    <dbReference type="NCBI Taxonomy" id="91560"/>
    <lineage>
        <taxon>Archaea</taxon>
        <taxon>Methanobacteriati</taxon>
        <taxon>Methanobacteriota</taxon>
        <taxon>Stenosarchaea group</taxon>
        <taxon>Methanomicrobia</taxon>
        <taxon>Methanosarcinales</taxon>
        <taxon>Methanosarcinaceae</taxon>
        <taxon>Methanimicrococcus</taxon>
    </lineage>
</organism>
<gene>
    <name evidence="2" type="ORF">C7391_0200</name>
</gene>
<comment type="caution">
    <text evidence="2">The sequence shown here is derived from an EMBL/GenBank/DDBJ whole genome shotgun (WGS) entry which is preliminary data.</text>
</comment>